<evidence type="ECO:0000256" key="7">
    <source>
        <dbReference type="ARBA" id="ARBA00022964"/>
    </source>
</evidence>
<dbReference type="InterPro" id="IPR041070">
    <property type="entry name" value="JHD"/>
</dbReference>
<comment type="cofactor">
    <cofactor evidence="1">
        <name>Fe(2+)</name>
        <dbReference type="ChEBI" id="CHEBI:29033"/>
    </cofactor>
</comment>
<feature type="compositionally biased region" description="Low complexity" evidence="15">
    <location>
        <begin position="214"/>
        <end position="227"/>
    </location>
</feature>
<feature type="compositionally biased region" description="Pro residues" evidence="15">
    <location>
        <begin position="905"/>
        <end position="914"/>
    </location>
</feature>
<feature type="region of interest" description="Disordered" evidence="15">
    <location>
        <begin position="866"/>
        <end position="992"/>
    </location>
</feature>
<feature type="compositionally biased region" description="Low complexity" evidence="15">
    <location>
        <begin position="69"/>
        <end position="93"/>
    </location>
</feature>
<dbReference type="Proteomes" id="UP000237144">
    <property type="component" value="Unassembled WGS sequence"/>
</dbReference>
<feature type="region of interest" description="Disordered" evidence="15">
    <location>
        <begin position="1"/>
        <end position="232"/>
    </location>
</feature>
<comment type="caution">
    <text evidence="17">The sequence shown here is derived from an EMBL/GenBank/DDBJ whole genome shotgun (WGS) entry which is preliminary data.</text>
</comment>
<keyword evidence="9" id="KW-0408">Iron</keyword>
<keyword evidence="18" id="KW-1185">Reference proteome</keyword>
<evidence type="ECO:0000256" key="9">
    <source>
        <dbReference type="ARBA" id="ARBA00023004"/>
    </source>
</evidence>
<keyword evidence="12" id="KW-0539">Nucleus</keyword>
<evidence type="ECO:0000256" key="2">
    <source>
        <dbReference type="ARBA" id="ARBA00004123"/>
    </source>
</evidence>
<dbReference type="EMBL" id="PJQD01000131">
    <property type="protein sequence ID" value="POY70289.1"/>
    <property type="molecule type" value="Genomic_DNA"/>
</dbReference>
<evidence type="ECO:0000256" key="3">
    <source>
        <dbReference type="ARBA" id="ARBA00008037"/>
    </source>
</evidence>
<dbReference type="SUPFAM" id="SSF51197">
    <property type="entry name" value="Clavaminate synthase-like"/>
    <property type="match status" value="1"/>
</dbReference>
<evidence type="ECO:0000256" key="4">
    <source>
        <dbReference type="ARBA" id="ARBA00013246"/>
    </source>
</evidence>
<reference evidence="17 18" key="1">
    <citation type="journal article" date="2018" name="Front. Microbiol.">
        <title>Prospects for Fungal Bioremediation of Acidic Radioactive Waste Sites: Characterization and Genome Sequence of Rhodotorula taiwanensis MD1149.</title>
        <authorList>
            <person name="Tkavc R."/>
            <person name="Matrosova V.Y."/>
            <person name="Grichenko O.E."/>
            <person name="Gostincar C."/>
            <person name="Volpe R.P."/>
            <person name="Klimenkova P."/>
            <person name="Gaidamakova E.K."/>
            <person name="Zhou C.E."/>
            <person name="Stewart B.J."/>
            <person name="Lyman M.G."/>
            <person name="Malfatti S.A."/>
            <person name="Rubinfeld B."/>
            <person name="Courtot M."/>
            <person name="Singh J."/>
            <person name="Dalgard C.L."/>
            <person name="Hamilton T."/>
            <person name="Frey K.G."/>
            <person name="Gunde-Cimerman N."/>
            <person name="Dugan L."/>
            <person name="Daly M.J."/>
        </authorList>
    </citation>
    <scope>NUCLEOTIDE SEQUENCE [LARGE SCALE GENOMIC DNA]</scope>
    <source>
        <strain evidence="17 18">MD1149</strain>
    </source>
</reference>
<evidence type="ECO:0000256" key="5">
    <source>
        <dbReference type="ARBA" id="ARBA00022723"/>
    </source>
</evidence>
<sequence length="992" mass="105825">MAASTPNKGGRATAASKRAADASMNASNSSSTNAGRPRRAAVDASPYGLASTSAAVTDARMGAARASEGTASPSKGKAKATTTTTNGSSARAAKTPTKDTKRKSSAGGRVAERAQETERQQISSSVASPGQPAGDEDDLTAETDAPVAGPSGLSKPAPPAATLTSNTIATVQEEDALASSPTVEQPAAAPELAAEPPLAPAAFAESIPPRPEPTASAASTTSSTSSSLRKSVRSTRAKGIDYANLDQHLPASVDRWVSTIEARTKNGQIVSGFAAASGSHGHGTGWRRFKDGNELERMGDEWIYGAATGLGAGGGGEGGSGMTEPFVVDKPDGLGMEMPKGRLSVRQVADLVGPDTPLEVIDCASQSSLANWTLGQWADYYDDPDRDKVRNVISLEVSETTLGRMIAAPKLVRQLDWVDTIWPEDMKVPGEYPRVQKYCLMSVERCWTDWHVDFAGSSVFYHVLRGGKTFFFIRPTPENLKAYEEWSGSSEKQEQTWLGDMVDQVYRMDLEEGNTAFIPTGWIHAVYTPSDSLVIGGNFLHSLNIPTQLRVYEIEIATKVPRKFRYPHFVKLLWFVARHYHARLAAPTLLDTPILDRPAELRSPRVLQGLKQLSSFLIQQTTRFARGAQVSAERKRIARENVPWSKVPDPVALSREFRKVVLRALGENLDAECFLPHTAQVEHDDEKPNGAAATGVKRKASEAALEGPDVQAALSAKIKRTGSNSHTPSAFVPSFSPNGTLGDGEIIGRHMVPVVSVTRSEERIDPGSVAAPTGPNGRAVMSEVKESRTTQSVVRRWVSDPLDPTGRSGPVVETRTVVTIVERVKFPHPSMVPLVQAKPYARYEATADSAYGQVAGIGPPAPPSVTAVPGSLASVSQPRRSSNAEPYQPYGWPYQYDLPNSALPTLPPPPPPSQPLKQQQSAPSSRVQPPAPRPARVFQQQPGALKTEPGRLIGGSIGMGNMLQLPPLPNPPGLSSSPYSTGAMPPPPPPSQ</sequence>
<dbReference type="SMART" id="SM00558">
    <property type="entry name" value="JmjC"/>
    <property type="match status" value="1"/>
</dbReference>
<comment type="catalytic activity">
    <reaction evidence="14">
        <text>N(6),N(6)-dimethyl-L-lysyl(36)-[histone H3] + 2 2-oxoglutarate + 2 O2 = L-lysyl(36)-[histone H3] + 2 formaldehyde + 2 succinate + 2 CO2</text>
        <dbReference type="Rhea" id="RHEA:42032"/>
        <dbReference type="Rhea" id="RHEA-COMP:9785"/>
        <dbReference type="Rhea" id="RHEA-COMP:9787"/>
        <dbReference type="ChEBI" id="CHEBI:15379"/>
        <dbReference type="ChEBI" id="CHEBI:16526"/>
        <dbReference type="ChEBI" id="CHEBI:16810"/>
        <dbReference type="ChEBI" id="CHEBI:16842"/>
        <dbReference type="ChEBI" id="CHEBI:29969"/>
        <dbReference type="ChEBI" id="CHEBI:30031"/>
        <dbReference type="ChEBI" id="CHEBI:61976"/>
        <dbReference type="EC" id="1.14.11.27"/>
    </reaction>
</comment>
<keyword evidence="11" id="KW-0804">Transcription</keyword>
<dbReference type="InterPro" id="IPR050690">
    <property type="entry name" value="JHDM1_Histone_Demethylase"/>
</dbReference>
<accession>A0A2S5B0I8</accession>
<evidence type="ECO:0000256" key="1">
    <source>
        <dbReference type="ARBA" id="ARBA00001954"/>
    </source>
</evidence>
<feature type="compositionally biased region" description="Low complexity" evidence="15">
    <location>
        <begin position="915"/>
        <end position="942"/>
    </location>
</feature>
<feature type="compositionally biased region" description="Low complexity" evidence="15">
    <location>
        <begin position="186"/>
        <end position="202"/>
    </location>
</feature>
<gene>
    <name evidence="17" type="ORF">BMF94_6705</name>
</gene>
<evidence type="ECO:0000256" key="10">
    <source>
        <dbReference type="ARBA" id="ARBA00023015"/>
    </source>
</evidence>
<organism evidence="17 18">
    <name type="scientific">Rhodotorula taiwanensis</name>
    <dbReference type="NCBI Taxonomy" id="741276"/>
    <lineage>
        <taxon>Eukaryota</taxon>
        <taxon>Fungi</taxon>
        <taxon>Dikarya</taxon>
        <taxon>Basidiomycota</taxon>
        <taxon>Pucciniomycotina</taxon>
        <taxon>Microbotryomycetes</taxon>
        <taxon>Sporidiobolales</taxon>
        <taxon>Sporidiobolaceae</taxon>
        <taxon>Rhodotorula</taxon>
    </lineage>
</organism>
<protein>
    <recommendedName>
        <fullName evidence="4">[histone H3]-dimethyl-L-lysine(36) demethylase</fullName>
        <ecNumber evidence="4">1.14.11.27</ecNumber>
    </recommendedName>
    <alternativeName>
        <fullName evidence="13">[Histone-H3]-lysine-36 demethylase 1</fullName>
    </alternativeName>
</protein>
<feature type="compositionally biased region" description="Low complexity" evidence="15">
    <location>
        <begin position="8"/>
        <end position="34"/>
    </location>
</feature>
<dbReference type="STRING" id="741276.A0A2S5B0I8"/>
<evidence type="ECO:0000256" key="15">
    <source>
        <dbReference type="SAM" id="MobiDB-lite"/>
    </source>
</evidence>
<feature type="compositionally biased region" description="Polar residues" evidence="15">
    <location>
        <begin position="873"/>
        <end position="885"/>
    </location>
</feature>
<comment type="similarity">
    <text evidence="3">Belongs to the JHDM1 histone demethylase family.</text>
</comment>
<feature type="domain" description="JmjC" evidence="16">
    <location>
        <begin position="384"/>
        <end position="556"/>
    </location>
</feature>
<dbReference type="Pfam" id="PF02373">
    <property type="entry name" value="JmjC"/>
    <property type="match status" value="1"/>
</dbReference>
<dbReference type="GO" id="GO:0046872">
    <property type="term" value="F:metal ion binding"/>
    <property type="evidence" value="ECO:0007669"/>
    <property type="project" value="UniProtKB-KW"/>
</dbReference>
<evidence type="ECO:0000256" key="12">
    <source>
        <dbReference type="ARBA" id="ARBA00023242"/>
    </source>
</evidence>
<evidence type="ECO:0000256" key="11">
    <source>
        <dbReference type="ARBA" id="ARBA00023163"/>
    </source>
</evidence>
<dbReference type="AlphaFoldDB" id="A0A2S5B0I8"/>
<dbReference type="OrthoDB" id="5876800at2759"/>
<evidence type="ECO:0000313" key="18">
    <source>
        <dbReference type="Proteomes" id="UP000237144"/>
    </source>
</evidence>
<evidence type="ECO:0000313" key="17">
    <source>
        <dbReference type="EMBL" id="POY70289.1"/>
    </source>
</evidence>
<dbReference type="Gene3D" id="2.60.120.650">
    <property type="entry name" value="Cupin"/>
    <property type="match status" value="1"/>
</dbReference>
<dbReference type="PROSITE" id="PS51184">
    <property type="entry name" value="JMJC"/>
    <property type="match status" value="1"/>
</dbReference>
<keyword evidence="8" id="KW-0560">Oxidoreductase</keyword>
<evidence type="ECO:0000259" key="16">
    <source>
        <dbReference type="PROSITE" id="PS51184"/>
    </source>
</evidence>
<dbReference type="Pfam" id="PF17811">
    <property type="entry name" value="JHD"/>
    <property type="match status" value="1"/>
</dbReference>
<evidence type="ECO:0000256" key="6">
    <source>
        <dbReference type="ARBA" id="ARBA00022853"/>
    </source>
</evidence>
<comment type="subcellular location">
    <subcellularLocation>
        <location evidence="2">Nucleus</location>
    </subcellularLocation>
</comment>
<keyword evidence="6" id="KW-0156">Chromatin regulator</keyword>
<keyword evidence="5" id="KW-0479">Metal-binding</keyword>
<keyword evidence="7" id="KW-0223">Dioxygenase</keyword>
<evidence type="ECO:0000256" key="8">
    <source>
        <dbReference type="ARBA" id="ARBA00023002"/>
    </source>
</evidence>
<dbReference type="GO" id="GO:0005634">
    <property type="term" value="C:nucleus"/>
    <property type="evidence" value="ECO:0007669"/>
    <property type="project" value="UniProtKB-SubCell"/>
</dbReference>
<evidence type="ECO:0000256" key="14">
    <source>
        <dbReference type="ARBA" id="ARBA00047915"/>
    </source>
</evidence>
<proteinExistence type="inferred from homology"/>
<keyword evidence="10" id="KW-0805">Transcription regulation</keyword>
<dbReference type="PANTHER" id="PTHR23123">
    <property type="entry name" value="PHD/F-BOX CONTAINING PROTEIN"/>
    <property type="match status" value="1"/>
</dbReference>
<name>A0A2S5B0I8_9BASI</name>
<dbReference type="EC" id="1.14.11.27" evidence="4"/>
<dbReference type="InterPro" id="IPR003347">
    <property type="entry name" value="JmjC_dom"/>
</dbReference>
<evidence type="ECO:0000256" key="13">
    <source>
        <dbReference type="ARBA" id="ARBA00031083"/>
    </source>
</evidence>
<dbReference type="GO" id="GO:0140680">
    <property type="term" value="F:histone H3K36me/H3K36me2 demethylase activity"/>
    <property type="evidence" value="ECO:0007669"/>
    <property type="project" value="UniProtKB-EC"/>
</dbReference>
<feature type="non-terminal residue" evidence="17">
    <location>
        <position position="992"/>
    </location>
</feature>
<feature type="compositionally biased region" description="Basic and acidic residues" evidence="15">
    <location>
        <begin position="110"/>
        <end position="119"/>
    </location>
</feature>